<evidence type="ECO:0000313" key="3">
    <source>
        <dbReference type="Proteomes" id="UP001465976"/>
    </source>
</evidence>
<dbReference type="Pfam" id="PF00646">
    <property type="entry name" value="F-box"/>
    <property type="match status" value="1"/>
</dbReference>
<dbReference type="PROSITE" id="PS50181">
    <property type="entry name" value="FBOX"/>
    <property type="match status" value="1"/>
</dbReference>
<dbReference type="Gene3D" id="1.20.1280.50">
    <property type="match status" value="1"/>
</dbReference>
<protein>
    <recommendedName>
        <fullName evidence="1">F-box domain-containing protein</fullName>
    </recommendedName>
</protein>
<dbReference type="InterPro" id="IPR001810">
    <property type="entry name" value="F-box_dom"/>
</dbReference>
<dbReference type="Proteomes" id="UP001465976">
    <property type="component" value="Unassembled WGS sequence"/>
</dbReference>
<sequence length="590" mass="65992">MIDKVPPETATTIFSHLPISDIHSLQLASKSLNDFVKSNEGAVYQSAAIVHGFVASDNVELEQLEELYPSEVLVGMERTWKALCQRMFQLDKNWRGDGRAYLTCFPKAGCKPAGIKVDEKRGFIINITDLEGDDSGLIVVDKNDNVLWSQPWPFLKCGRMEYENGYLIFSENDDQEPGYKEIWRLASIPDPAPPKNSSQALGSPYPTLQQKTLSDVCYNANKGTYPHGHFVPHASLPQYTSDAVFQFRYPTLMSMTSETSVAFYDVPTRELVHTVTLSSTIELHGIDESLSIPDLGRIWSAEFNSTHIFLCAVRKGFRTYDRETGKCVLDVPADRWIYASRLIRMVDPAEQAEEEDHSIGPEPRNLNQIRKAKLESIIGASRKVLDVNKIIWKDPGERPHDEAPERLLIPVVTYEDSATSEPSVPHLALDSVRVSKCGNHLVCLSRHVERPRPGAGSVYLVIVRDLQKILPSDTGVLAKQAVQIDLGADRAVFGFDGERRVFVVTSEPKRDAAFIVDLGDFLSSSGNVKIGRAVSFDCDDAFELEITNYGVYVGWDAAHINGWKKWTKPGKKPDFDWGTHICGLDFAVWD</sequence>
<evidence type="ECO:0000259" key="1">
    <source>
        <dbReference type="PROSITE" id="PS50181"/>
    </source>
</evidence>
<dbReference type="EMBL" id="JBAHYK010000883">
    <property type="protein sequence ID" value="KAL0570736.1"/>
    <property type="molecule type" value="Genomic_DNA"/>
</dbReference>
<accession>A0ABR3F6C3</accession>
<gene>
    <name evidence="2" type="ORF">V5O48_011227</name>
</gene>
<dbReference type="SUPFAM" id="SSF81383">
    <property type="entry name" value="F-box domain"/>
    <property type="match status" value="1"/>
</dbReference>
<proteinExistence type="predicted"/>
<name>A0ABR3F6C3_9AGAR</name>
<keyword evidence="3" id="KW-1185">Reference proteome</keyword>
<evidence type="ECO:0000313" key="2">
    <source>
        <dbReference type="EMBL" id="KAL0570736.1"/>
    </source>
</evidence>
<organism evidence="2 3">
    <name type="scientific">Marasmius crinis-equi</name>
    <dbReference type="NCBI Taxonomy" id="585013"/>
    <lineage>
        <taxon>Eukaryota</taxon>
        <taxon>Fungi</taxon>
        <taxon>Dikarya</taxon>
        <taxon>Basidiomycota</taxon>
        <taxon>Agaricomycotina</taxon>
        <taxon>Agaricomycetes</taxon>
        <taxon>Agaricomycetidae</taxon>
        <taxon>Agaricales</taxon>
        <taxon>Marasmiineae</taxon>
        <taxon>Marasmiaceae</taxon>
        <taxon>Marasmius</taxon>
    </lineage>
</organism>
<dbReference type="InterPro" id="IPR036047">
    <property type="entry name" value="F-box-like_dom_sf"/>
</dbReference>
<reference evidence="2 3" key="1">
    <citation type="submission" date="2024-02" db="EMBL/GenBank/DDBJ databases">
        <title>A draft genome for the cacao thread blight pathogen Marasmius crinis-equi.</title>
        <authorList>
            <person name="Cohen S.P."/>
            <person name="Baruah I.K."/>
            <person name="Amoako-Attah I."/>
            <person name="Bukari Y."/>
            <person name="Meinhardt L.W."/>
            <person name="Bailey B.A."/>
        </authorList>
    </citation>
    <scope>NUCLEOTIDE SEQUENCE [LARGE SCALE GENOMIC DNA]</scope>
    <source>
        <strain evidence="2 3">GH-76</strain>
    </source>
</reference>
<comment type="caution">
    <text evidence="2">The sequence shown here is derived from an EMBL/GenBank/DDBJ whole genome shotgun (WGS) entry which is preliminary data.</text>
</comment>
<feature type="domain" description="F-box" evidence="1">
    <location>
        <begin position="1"/>
        <end position="47"/>
    </location>
</feature>